<gene>
    <name evidence="2" type="ORF">SAMN04487990_1041</name>
</gene>
<protein>
    <submittedName>
        <fullName evidence="2">Uncharacterized protein</fullName>
    </submittedName>
</protein>
<keyword evidence="1" id="KW-1133">Transmembrane helix</keyword>
<keyword evidence="3" id="KW-1185">Reference proteome</keyword>
<keyword evidence="1" id="KW-0812">Transmembrane</keyword>
<dbReference type="STRING" id="283786.SAMN04487990_1041"/>
<reference evidence="2 3" key="1">
    <citation type="submission" date="2016-10" db="EMBL/GenBank/DDBJ databases">
        <authorList>
            <person name="de Groot N.N."/>
        </authorList>
    </citation>
    <scope>NUCLEOTIDE SEQUENCE [LARGE SCALE GENOMIC DNA]</scope>
    <source>
        <strain evidence="2 3">DSM 23842</strain>
    </source>
</reference>
<feature type="transmembrane region" description="Helical" evidence="1">
    <location>
        <begin position="146"/>
        <end position="165"/>
    </location>
</feature>
<dbReference type="RefSeq" id="WP_092132454.1">
    <property type="nucleotide sequence ID" value="NZ_FNQK01000004.1"/>
</dbReference>
<keyword evidence="1" id="KW-0472">Membrane</keyword>
<dbReference type="PROSITE" id="PS51257">
    <property type="entry name" value="PROKAR_LIPOPROTEIN"/>
    <property type="match status" value="1"/>
</dbReference>
<evidence type="ECO:0000313" key="3">
    <source>
        <dbReference type="Proteomes" id="UP000198846"/>
    </source>
</evidence>
<organism evidence="2 3">
    <name type="scientific">Bizionia paragorgiae</name>
    <dbReference type="NCBI Taxonomy" id="283786"/>
    <lineage>
        <taxon>Bacteria</taxon>
        <taxon>Pseudomonadati</taxon>
        <taxon>Bacteroidota</taxon>
        <taxon>Flavobacteriia</taxon>
        <taxon>Flavobacteriales</taxon>
        <taxon>Flavobacteriaceae</taxon>
        <taxon>Bizionia</taxon>
    </lineage>
</organism>
<dbReference type="EMBL" id="FNQK01000004">
    <property type="protein sequence ID" value="SDZ90570.1"/>
    <property type="molecule type" value="Genomic_DNA"/>
</dbReference>
<name>A0A1H3WUB9_BIZPA</name>
<dbReference type="Proteomes" id="UP000198846">
    <property type="component" value="Unassembled WGS sequence"/>
</dbReference>
<proteinExistence type="predicted"/>
<dbReference type="OrthoDB" id="893802at2"/>
<sequence>MKAILLFAITILLFSCSDDEFNSTKKSILIEKENSLTAQEKIRELLLKTEGDYEQLACIFNNSPSSTKRLKNGETFATPEAEIEINKHYNYFIVKENSIDDFKADCISYKWYNHTKSFMSNWWFWGVFVILIIISFATLDMDGNELLIIFLVLLFYAVVWLLNYFGGEPVFSGVPDNFINTLDTVWESKI</sequence>
<dbReference type="AlphaFoldDB" id="A0A1H3WUB9"/>
<evidence type="ECO:0000256" key="1">
    <source>
        <dbReference type="SAM" id="Phobius"/>
    </source>
</evidence>
<accession>A0A1H3WUB9</accession>
<evidence type="ECO:0000313" key="2">
    <source>
        <dbReference type="EMBL" id="SDZ90570.1"/>
    </source>
</evidence>
<feature type="transmembrane region" description="Helical" evidence="1">
    <location>
        <begin position="122"/>
        <end position="139"/>
    </location>
</feature>